<dbReference type="Gene3D" id="3.40.50.150">
    <property type="entry name" value="Vaccinia Virus protein VP39"/>
    <property type="match status" value="1"/>
</dbReference>
<keyword evidence="13" id="KW-1185">Reference proteome</keyword>
<dbReference type="InterPro" id="IPR000682">
    <property type="entry name" value="PCMT"/>
</dbReference>
<dbReference type="InterPro" id="IPR029063">
    <property type="entry name" value="SAM-dependent_MTases_sf"/>
</dbReference>
<dbReference type="Pfam" id="PF01135">
    <property type="entry name" value="PCMT"/>
    <property type="match status" value="1"/>
</dbReference>
<dbReference type="GO" id="GO:0004719">
    <property type="term" value="F:protein-L-isoaspartate (D-aspartate) O-methyltransferase activity"/>
    <property type="evidence" value="ECO:0007669"/>
    <property type="project" value="UniProtKB-EC"/>
</dbReference>
<dbReference type="AlphaFoldDB" id="A0A4R5C5G8"/>
<dbReference type="EMBL" id="SMKU01000041">
    <property type="protein sequence ID" value="TDD92112.1"/>
    <property type="molecule type" value="Genomic_DNA"/>
</dbReference>
<evidence type="ECO:0000256" key="10">
    <source>
        <dbReference type="ARBA" id="ARBA00031323"/>
    </source>
</evidence>
<comment type="subcellular location">
    <subcellularLocation>
        <location evidence="1">Cytoplasm</location>
    </subcellularLocation>
</comment>
<dbReference type="SUPFAM" id="SSF53335">
    <property type="entry name" value="S-adenosyl-L-methionine-dependent methyltransferases"/>
    <property type="match status" value="1"/>
</dbReference>
<evidence type="ECO:0000256" key="5">
    <source>
        <dbReference type="ARBA" id="ARBA00022490"/>
    </source>
</evidence>
<evidence type="ECO:0000313" key="13">
    <source>
        <dbReference type="Proteomes" id="UP000294513"/>
    </source>
</evidence>
<evidence type="ECO:0000313" key="12">
    <source>
        <dbReference type="EMBL" id="TDD92112.1"/>
    </source>
</evidence>
<protein>
    <recommendedName>
        <fullName evidence="4">Protein-L-isoaspartate O-methyltransferase</fullName>
        <ecNumber evidence="3">2.1.1.77</ecNumber>
    </recommendedName>
    <alternativeName>
        <fullName evidence="11">L-isoaspartyl protein carboxyl methyltransferase</fullName>
    </alternativeName>
    <alternativeName>
        <fullName evidence="9">Protein L-isoaspartyl methyltransferase</fullName>
    </alternativeName>
    <alternativeName>
        <fullName evidence="10">Protein-beta-aspartate methyltransferase</fullName>
    </alternativeName>
</protein>
<evidence type="ECO:0000256" key="2">
    <source>
        <dbReference type="ARBA" id="ARBA00005369"/>
    </source>
</evidence>
<evidence type="ECO:0000256" key="9">
    <source>
        <dbReference type="ARBA" id="ARBA00030757"/>
    </source>
</evidence>
<dbReference type="EC" id="2.1.1.77" evidence="3"/>
<comment type="similarity">
    <text evidence="2">Belongs to the methyltransferase superfamily. L-isoaspartyl/D-aspartyl protein methyltransferase family.</text>
</comment>
<evidence type="ECO:0000256" key="1">
    <source>
        <dbReference type="ARBA" id="ARBA00004496"/>
    </source>
</evidence>
<dbReference type="PANTHER" id="PTHR11579:SF0">
    <property type="entry name" value="PROTEIN-L-ISOASPARTATE(D-ASPARTATE) O-METHYLTRANSFERASE"/>
    <property type="match status" value="1"/>
</dbReference>
<dbReference type="PANTHER" id="PTHR11579">
    <property type="entry name" value="PROTEIN-L-ISOASPARTATE O-METHYLTRANSFERASE"/>
    <property type="match status" value="1"/>
</dbReference>
<evidence type="ECO:0000256" key="8">
    <source>
        <dbReference type="ARBA" id="ARBA00022691"/>
    </source>
</evidence>
<evidence type="ECO:0000256" key="6">
    <source>
        <dbReference type="ARBA" id="ARBA00022603"/>
    </source>
</evidence>
<dbReference type="Proteomes" id="UP000294513">
    <property type="component" value="Unassembled WGS sequence"/>
</dbReference>
<dbReference type="GO" id="GO:0032259">
    <property type="term" value="P:methylation"/>
    <property type="evidence" value="ECO:0007669"/>
    <property type="project" value="UniProtKB-KW"/>
</dbReference>
<reference evidence="12 13" key="1">
    <citation type="submission" date="2019-03" db="EMBL/GenBank/DDBJ databases">
        <title>Draft genome sequences of novel Actinobacteria.</title>
        <authorList>
            <person name="Sahin N."/>
            <person name="Ay H."/>
            <person name="Saygin H."/>
        </authorList>
    </citation>
    <scope>NUCLEOTIDE SEQUENCE [LARGE SCALE GENOMIC DNA]</scope>
    <source>
        <strain evidence="12 13">H3C3</strain>
    </source>
</reference>
<evidence type="ECO:0000256" key="11">
    <source>
        <dbReference type="ARBA" id="ARBA00031350"/>
    </source>
</evidence>
<keyword evidence="8" id="KW-0949">S-adenosyl-L-methionine</keyword>
<dbReference type="OrthoDB" id="3501659at2"/>
<sequence>MEEARITALADAMAAKNLLPDDRWHEALYAAPRHLFVPARGWLSGGDGEDHPIDREARPEEWWQAAYADAAIVIQTDDGAGEHTTGEGRHTSSLSAPSAVFWSLGELLPEDHHRVLEIGTGTGWTAALLSHRVGQENVSSVEVDEALAKQAAVNLDAAGFAPHLIVGDGGSVTAAGGPFDRVLSTCSVAQVPHVWLQQCRPGAVIVTPFQPWFGWGHLARLAVLADGTAVGRFPTGANYMMMRSQRYSTSDASEWMTAGDHDSTTRTKLDPRTIAWAPAEADLVISALVPGVLGRRTDDAFWLLDGSGPGGPWALATYEAGNGTFEVRQAGDRRLWEEVEGAYLTWLGCGQPERSRFGLTVSPEGQTIWLDSPDNPINS</sequence>
<name>A0A4R5C5G8_9ACTN</name>
<comment type="caution">
    <text evidence="12">The sequence shown here is derived from an EMBL/GenBank/DDBJ whole genome shotgun (WGS) entry which is preliminary data.</text>
</comment>
<evidence type="ECO:0000256" key="7">
    <source>
        <dbReference type="ARBA" id="ARBA00022679"/>
    </source>
</evidence>
<dbReference type="RefSeq" id="WP_131892064.1">
    <property type="nucleotide sequence ID" value="NZ_SMKU01000041.1"/>
</dbReference>
<gene>
    <name evidence="12" type="ORF">E1298_11205</name>
</gene>
<organism evidence="12 13">
    <name type="scientific">Actinomadura rubrisoli</name>
    <dbReference type="NCBI Taxonomy" id="2530368"/>
    <lineage>
        <taxon>Bacteria</taxon>
        <taxon>Bacillati</taxon>
        <taxon>Actinomycetota</taxon>
        <taxon>Actinomycetes</taxon>
        <taxon>Streptosporangiales</taxon>
        <taxon>Thermomonosporaceae</taxon>
        <taxon>Actinomadura</taxon>
    </lineage>
</organism>
<dbReference type="GO" id="GO:0005737">
    <property type="term" value="C:cytoplasm"/>
    <property type="evidence" value="ECO:0007669"/>
    <property type="project" value="UniProtKB-SubCell"/>
</dbReference>
<evidence type="ECO:0000256" key="4">
    <source>
        <dbReference type="ARBA" id="ARBA00013346"/>
    </source>
</evidence>
<dbReference type="CDD" id="cd02440">
    <property type="entry name" value="AdoMet_MTases"/>
    <property type="match status" value="1"/>
</dbReference>
<keyword evidence="7 12" id="KW-0808">Transferase</keyword>
<evidence type="ECO:0000256" key="3">
    <source>
        <dbReference type="ARBA" id="ARBA00011890"/>
    </source>
</evidence>
<proteinExistence type="inferred from homology"/>
<keyword evidence="6 12" id="KW-0489">Methyltransferase</keyword>
<keyword evidence="5" id="KW-0963">Cytoplasm</keyword>
<accession>A0A4R5C5G8</accession>